<dbReference type="PIRSF" id="PIRSF018637">
    <property type="entry name" value="TrmK"/>
    <property type="match status" value="1"/>
</dbReference>
<dbReference type="RefSeq" id="WP_204890451.1">
    <property type="nucleotide sequence ID" value="NZ_JBHUFW010000011.1"/>
</dbReference>
<dbReference type="InterPro" id="IPR029063">
    <property type="entry name" value="SAM-dependent_MTases_sf"/>
</dbReference>
<gene>
    <name evidence="1" type="ORF">ACFSDB_14195</name>
</gene>
<accession>A0ABW4QKC0</accession>
<organism evidence="1 2">
    <name type="scientific">Planococcus chinensis</name>
    <dbReference type="NCBI Taxonomy" id="272917"/>
    <lineage>
        <taxon>Bacteria</taxon>
        <taxon>Bacillati</taxon>
        <taxon>Bacillota</taxon>
        <taxon>Bacilli</taxon>
        <taxon>Bacillales</taxon>
        <taxon>Caryophanaceae</taxon>
        <taxon>Planococcus</taxon>
    </lineage>
</organism>
<dbReference type="PANTHER" id="PTHR38451:SF1">
    <property type="entry name" value="TRNA (ADENINE(22)-N(1))-METHYLTRANSFERASE"/>
    <property type="match status" value="1"/>
</dbReference>
<dbReference type="Gene3D" id="3.40.50.150">
    <property type="entry name" value="Vaccinia Virus protein VP39"/>
    <property type="match status" value="1"/>
</dbReference>
<evidence type="ECO:0000313" key="2">
    <source>
        <dbReference type="Proteomes" id="UP001597273"/>
    </source>
</evidence>
<dbReference type="Proteomes" id="UP001597273">
    <property type="component" value="Unassembled WGS sequence"/>
</dbReference>
<dbReference type="EMBL" id="JBHUFW010000011">
    <property type="protein sequence ID" value="MFD1864057.1"/>
    <property type="molecule type" value="Genomic_DNA"/>
</dbReference>
<keyword evidence="2" id="KW-1185">Reference proteome</keyword>
<dbReference type="InterPro" id="IPR006901">
    <property type="entry name" value="TrmK"/>
</dbReference>
<reference evidence="2" key="1">
    <citation type="journal article" date="2019" name="Int. J. Syst. Evol. Microbiol.">
        <title>The Global Catalogue of Microorganisms (GCM) 10K type strain sequencing project: providing services to taxonomists for standard genome sequencing and annotation.</title>
        <authorList>
            <consortium name="The Broad Institute Genomics Platform"/>
            <consortium name="The Broad Institute Genome Sequencing Center for Infectious Disease"/>
            <person name="Wu L."/>
            <person name="Ma J."/>
        </authorList>
    </citation>
    <scope>NUCLEOTIDE SEQUENCE [LARGE SCALE GENOMIC DNA]</scope>
    <source>
        <strain evidence="2">CGMCC 1.15475</strain>
    </source>
</reference>
<dbReference type="SUPFAM" id="SSF53335">
    <property type="entry name" value="S-adenosyl-L-methionine-dependent methyltransferases"/>
    <property type="match status" value="1"/>
</dbReference>
<dbReference type="Pfam" id="PF04816">
    <property type="entry name" value="TrmK"/>
    <property type="match status" value="1"/>
</dbReference>
<evidence type="ECO:0000313" key="1">
    <source>
        <dbReference type="EMBL" id="MFD1864057.1"/>
    </source>
</evidence>
<dbReference type="PANTHER" id="PTHR38451">
    <property type="entry name" value="TRNA (ADENINE(22)-N(1))-METHYLTRANSFERASE"/>
    <property type="match status" value="1"/>
</dbReference>
<name>A0ABW4QKC0_9BACL</name>
<comment type="caution">
    <text evidence="1">The sequence shown here is derived from an EMBL/GenBank/DDBJ whole genome shotgun (WGS) entry which is preliminary data.</text>
</comment>
<sequence>MNAQQLSHRLERVAHFVPKHAVVADIGSDHAYLPCYLVGNGLADRAIAGEVVKGPYESAKKQVQQEGLEDRITVRLASGLLAIEPADGVTAVVIAGMGGPLIASILEGDKNRLEGVQRLILQPNVHARAIREWAAANGWAIAEEEIIEENRKIYEIVVLEPAEKEIRFTEAELILGPKLMAERTDVFCTKWQREAAQWKNIIASMESTEQTMEIVEKKHELVRKIKLVEEVLHGENS</sequence>
<dbReference type="Gene3D" id="1.10.287.1890">
    <property type="match status" value="1"/>
</dbReference>
<proteinExistence type="predicted"/>
<protein>
    <submittedName>
        <fullName evidence="1">tRNA (Adenine(22)-N(1))-methyltransferase</fullName>
    </submittedName>
</protein>